<dbReference type="EMBL" id="JH818386">
    <property type="protein sequence ID" value="EKC39546.1"/>
    <property type="molecule type" value="Genomic_DNA"/>
</dbReference>
<accession>K1RX77</accession>
<feature type="domain" description="Apple" evidence="1">
    <location>
        <begin position="73"/>
        <end position="135"/>
    </location>
</feature>
<proteinExistence type="predicted"/>
<organism evidence="2">
    <name type="scientific">Magallana gigas</name>
    <name type="common">Pacific oyster</name>
    <name type="synonym">Crassostrea gigas</name>
    <dbReference type="NCBI Taxonomy" id="29159"/>
    <lineage>
        <taxon>Eukaryota</taxon>
        <taxon>Metazoa</taxon>
        <taxon>Spiralia</taxon>
        <taxon>Lophotrochozoa</taxon>
        <taxon>Mollusca</taxon>
        <taxon>Bivalvia</taxon>
        <taxon>Autobranchia</taxon>
        <taxon>Pteriomorphia</taxon>
        <taxon>Ostreida</taxon>
        <taxon>Ostreoidea</taxon>
        <taxon>Ostreidae</taxon>
        <taxon>Magallana</taxon>
    </lineage>
</organism>
<sequence length="195" mass="22253">MAPVLLTKKSKNVVERKRLLFAIGTVEWIPKGVDTTKLENGQRIEKQHGKVAVRGVIISNFMSRNPNYDNRATLSTNIISTLIFESPMRCASHCTRNDKCKSIMINMDTYSCRLLYIHMSDTGPQTYSGWLYYEKKIEGTMPTTATVVSTETTQTTFERKGCLENLTIFDVRVFAMIKRDQRKVVLKIVQFGTNV</sequence>
<dbReference type="InterPro" id="IPR003609">
    <property type="entry name" value="Pan_app"/>
</dbReference>
<name>K1RX77_MAGGI</name>
<dbReference type="SUPFAM" id="SSF57414">
    <property type="entry name" value="Hairpin loop containing domain-like"/>
    <property type="match status" value="1"/>
</dbReference>
<dbReference type="AlphaFoldDB" id="K1RX77"/>
<gene>
    <name evidence="2" type="ORF">CGI_10027961</name>
</gene>
<dbReference type="Pfam" id="PF00024">
    <property type="entry name" value="PAN_1"/>
    <property type="match status" value="1"/>
</dbReference>
<evidence type="ECO:0000313" key="2">
    <source>
        <dbReference type="EMBL" id="EKC39546.1"/>
    </source>
</evidence>
<evidence type="ECO:0000259" key="1">
    <source>
        <dbReference type="Pfam" id="PF00024"/>
    </source>
</evidence>
<reference evidence="2" key="1">
    <citation type="journal article" date="2012" name="Nature">
        <title>The oyster genome reveals stress adaptation and complexity of shell formation.</title>
        <authorList>
            <person name="Zhang G."/>
            <person name="Fang X."/>
            <person name="Guo X."/>
            <person name="Li L."/>
            <person name="Luo R."/>
            <person name="Xu F."/>
            <person name="Yang P."/>
            <person name="Zhang L."/>
            <person name="Wang X."/>
            <person name="Qi H."/>
            <person name="Xiong Z."/>
            <person name="Que H."/>
            <person name="Xie Y."/>
            <person name="Holland P.W."/>
            <person name="Paps J."/>
            <person name="Zhu Y."/>
            <person name="Wu F."/>
            <person name="Chen Y."/>
            <person name="Wang J."/>
            <person name="Peng C."/>
            <person name="Meng J."/>
            <person name="Yang L."/>
            <person name="Liu J."/>
            <person name="Wen B."/>
            <person name="Zhang N."/>
            <person name="Huang Z."/>
            <person name="Zhu Q."/>
            <person name="Feng Y."/>
            <person name="Mount A."/>
            <person name="Hedgecock D."/>
            <person name="Xu Z."/>
            <person name="Liu Y."/>
            <person name="Domazet-Loso T."/>
            <person name="Du Y."/>
            <person name="Sun X."/>
            <person name="Zhang S."/>
            <person name="Liu B."/>
            <person name="Cheng P."/>
            <person name="Jiang X."/>
            <person name="Li J."/>
            <person name="Fan D."/>
            <person name="Wang W."/>
            <person name="Fu W."/>
            <person name="Wang T."/>
            <person name="Wang B."/>
            <person name="Zhang J."/>
            <person name="Peng Z."/>
            <person name="Li Y."/>
            <person name="Li N."/>
            <person name="Wang J."/>
            <person name="Chen M."/>
            <person name="He Y."/>
            <person name="Tan F."/>
            <person name="Song X."/>
            <person name="Zheng Q."/>
            <person name="Huang R."/>
            <person name="Yang H."/>
            <person name="Du X."/>
            <person name="Chen L."/>
            <person name="Yang M."/>
            <person name="Gaffney P.M."/>
            <person name="Wang S."/>
            <person name="Luo L."/>
            <person name="She Z."/>
            <person name="Ming Y."/>
            <person name="Huang W."/>
            <person name="Zhang S."/>
            <person name="Huang B."/>
            <person name="Zhang Y."/>
            <person name="Qu T."/>
            <person name="Ni P."/>
            <person name="Miao G."/>
            <person name="Wang J."/>
            <person name="Wang Q."/>
            <person name="Steinberg C.E."/>
            <person name="Wang H."/>
            <person name="Li N."/>
            <person name="Qian L."/>
            <person name="Zhang G."/>
            <person name="Li Y."/>
            <person name="Yang H."/>
            <person name="Liu X."/>
            <person name="Wang J."/>
            <person name="Yin Y."/>
            <person name="Wang J."/>
        </authorList>
    </citation>
    <scope>NUCLEOTIDE SEQUENCE [LARGE SCALE GENOMIC DNA]</scope>
    <source>
        <strain evidence="2">05x7-T-G4-1.051#20</strain>
    </source>
</reference>
<protein>
    <recommendedName>
        <fullName evidence="1">Apple domain-containing protein</fullName>
    </recommendedName>
</protein>
<dbReference type="HOGENOM" id="CLU_1397583_0_0_1"/>
<dbReference type="InParanoid" id="K1RX77"/>